<evidence type="ECO:0000313" key="2">
    <source>
        <dbReference type="Proteomes" id="UP000002945"/>
    </source>
</evidence>
<name>A9DU75_9FLAO</name>
<sequence>MNPIKSQPDTIDNKYLSNYPITKIENINQLVNNWRKKTKPEFIKKYGELYPKTTNKNNMFETYLMERLDDDCFVLYCVYWKNQQM</sequence>
<dbReference type="RefSeq" id="WP_007093089.1">
    <property type="nucleotide sequence ID" value="NZ_CP142125.1"/>
</dbReference>
<dbReference type="Proteomes" id="UP000002945">
    <property type="component" value="Unassembled WGS sequence"/>
</dbReference>
<accession>A9DU75</accession>
<dbReference type="EMBL" id="ABIB01000004">
    <property type="protein sequence ID" value="EDP96259.1"/>
    <property type="molecule type" value="Genomic_DNA"/>
</dbReference>
<protein>
    <submittedName>
        <fullName evidence="1">Uncharacterized protein</fullName>
    </submittedName>
</protein>
<evidence type="ECO:0000313" key="1">
    <source>
        <dbReference type="EMBL" id="EDP96259.1"/>
    </source>
</evidence>
<gene>
    <name evidence="1" type="ORF">KAOT1_02582</name>
</gene>
<dbReference type="AlphaFoldDB" id="A9DU75"/>
<proteinExistence type="predicted"/>
<dbReference type="HOGENOM" id="CLU_2508385_0_0_10"/>
<dbReference type="OrthoDB" id="1378735at2"/>
<keyword evidence="2" id="KW-1185">Reference proteome</keyword>
<reference evidence="1 2" key="1">
    <citation type="journal article" date="2011" name="J. Bacteriol.">
        <title>Genome sequence of the algicidal bacterium Kordia algicida OT-1.</title>
        <authorList>
            <person name="Lee H.S."/>
            <person name="Kang S.G."/>
            <person name="Kwon K.K."/>
            <person name="Lee J.H."/>
            <person name="Kim S.J."/>
        </authorList>
    </citation>
    <scope>NUCLEOTIDE SEQUENCE [LARGE SCALE GENOMIC DNA]</scope>
    <source>
        <strain evidence="1 2">OT-1</strain>
    </source>
</reference>
<dbReference type="STRING" id="391587.KAOT1_02582"/>
<comment type="caution">
    <text evidence="1">The sequence shown here is derived from an EMBL/GenBank/DDBJ whole genome shotgun (WGS) entry which is preliminary data.</text>
</comment>
<organism evidence="1 2">
    <name type="scientific">Kordia algicida OT-1</name>
    <dbReference type="NCBI Taxonomy" id="391587"/>
    <lineage>
        <taxon>Bacteria</taxon>
        <taxon>Pseudomonadati</taxon>
        <taxon>Bacteroidota</taxon>
        <taxon>Flavobacteriia</taxon>
        <taxon>Flavobacteriales</taxon>
        <taxon>Flavobacteriaceae</taxon>
        <taxon>Kordia</taxon>
    </lineage>
</organism>